<name>A0A7T7HKL5_9HYPH</name>
<evidence type="ECO:0000256" key="8">
    <source>
        <dbReference type="ARBA" id="ARBA00022840"/>
    </source>
</evidence>
<dbReference type="GO" id="GO:0055052">
    <property type="term" value="C:ATP-binding cassette (ABC) transporter complex, substrate-binding subunit-containing"/>
    <property type="evidence" value="ECO:0007669"/>
    <property type="project" value="TreeGrafter"/>
</dbReference>
<dbReference type="InterPro" id="IPR015855">
    <property type="entry name" value="ABC_transpr_MalK-like"/>
</dbReference>
<dbReference type="GO" id="GO:0140359">
    <property type="term" value="F:ABC-type transporter activity"/>
    <property type="evidence" value="ECO:0007669"/>
    <property type="project" value="InterPro"/>
</dbReference>
<dbReference type="InterPro" id="IPR003439">
    <property type="entry name" value="ABC_transporter-like_ATP-bd"/>
</dbReference>
<dbReference type="Proteomes" id="UP000596083">
    <property type="component" value="Chromosome"/>
</dbReference>
<keyword evidence="10" id="KW-0472">Membrane</keyword>
<organism evidence="12 13">
    <name type="scientific">Martelella lutilitoris</name>
    <dbReference type="NCBI Taxonomy" id="2583532"/>
    <lineage>
        <taxon>Bacteria</taxon>
        <taxon>Pseudomonadati</taxon>
        <taxon>Pseudomonadota</taxon>
        <taxon>Alphaproteobacteria</taxon>
        <taxon>Hyphomicrobiales</taxon>
        <taxon>Aurantimonadaceae</taxon>
        <taxon>Martelella</taxon>
    </lineage>
</organism>
<dbReference type="InterPro" id="IPR012340">
    <property type="entry name" value="NA-bd_OB-fold"/>
</dbReference>
<evidence type="ECO:0000313" key="13">
    <source>
        <dbReference type="Proteomes" id="UP000596083"/>
    </source>
</evidence>
<dbReference type="FunFam" id="3.40.50.300:FF:000042">
    <property type="entry name" value="Maltose/maltodextrin ABC transporter, ATP-binding protein"/>
    <property type="match status" value="1"/>
</dbReference>
<dbReference type="InterPro" id="IPR027417">
    <property type="entry name" value="P-loop_NTPase"/>
</dbReference>
<evidence type="ECO:0000256" key="5">
    <source>
        <dbReference type="ARBA" id="ARBA00022519"/>
    </source>
</evidence>
<evidence type="ECO:0000256" key="1">
    <source>
        <dbReference type="ARBA" id="ARBA00004417"/>
    </source>
</evidence>
<evidence type="ECO:0000256" key="9">
    <source>
        <dbReference type="ARBA" id="ARBA00022967"/>
    </source>
</evidence>
<dbReference type="RefSeq" id="WP_200336525.1">
    <property type="nucleotide sequence ID" value="NZ_CP066786.1"/>
</dbReference>
<evidence type="ECO:0000256" key="10">
    <source>
        <dbReference type="ARBA" id="ARBA00023136"/>
    </source>
</evidence>
<dbReference type="PANTHER" id="PTHR43875:SF12">
    <property type="entry name" value="SN-GLYCEROL-3-PHOSPHATE IMPORT ATP-BINDING PROTEIN UGPC"/>
    <property type="match status" value="1"/>
</dbReference>
<dbReference type="InterPro" id="IPR017871">
    <property type="entry name" value="ABC_transporter-like_CS"/>
</dbReference>
<keyword evidence="3" id="KW-0813">Transport</keyword>
<dbReference type="SUPFAM" id="SSF50331">
    <property type="entry name" value="MOP-like"/>
    <property type="match status" value="1"/>
</dbReference>
<dbReference type="CDD" id="cd03301">
    <property type="entry name" value="ABC_MalK_N"/>
    <property type="match status" value="1"/>
</dbReference>
<dbReference type="Pfam" id="PF00005">
    <property type="entry name" value="ABC_tran"/>
    <property type="match status" value="1"/>
</dbReference>
<dbReference type="GO" id="GO:0001407">
    <property type="term" value="P:glycerophosphodiester transmembrane transport"/>
    <property type="evidence" value="ECO:0007669"/>
    <property type="project" value="TreeGrafter"/>
</dbReference>
<evidence type="ECO:0000313" key="12">
    <source>
        <dbReference type="EMBL" id="QQM30926.1"/>
    </source>
</evidence>
<dbReference type="InterPro" id="IPR047641">
    <property type="entry name" value="ABC_transpr_MalK/UgpC-like"/>
</dbReference>
<evidence type="ECO:0000256" key="2">
    <source>
        <dbReference type="ARBA" id="ARBA00005417"/>
    </source>
</evidence>
<dbReference type="SUPFAM" id="SSF52540">
    <property type="entry name" value="P-loop containing nucleoside triphosphate hydrolases"/>
    <property type="match status" value="1"/>
</dbReference>
<comment type="subcellular location">
    <subcellularLocation>
        <location evidence="1">Cell inner membrane</location>
        <topology evidence="1">Peripheral membrane protein</topology>
    </subcellularLocation>
</comment>
<dbReference type="SMART" id="SM00382">
    <property type="entry name" value="AAA"/>
    <property type="match status" value="1"/>
</dbReference>
<evidence type="ECO:0000256" key="4">
    <source>
        <dbReference type="ARBA" id="ARBA00022475"/>
    </source>
</evidence>
<dbReference type="NCBIfam" id="NF008653">
    <property type="entry name" value="PRK11650.1"/>
    <property type="match status" value="1"/>
</dbReference>
<accession>A0A7T7HKL5</accession>
<keyword evidence="9" id="KW-1278">Translocase</keyword>
<dbReference type="KEGG" id="mlut:JET14_01680"/>
<protein>
    <submittedName>
        <fullName evidence="12">sn-glycerol-3-phosphate ABC transporter ATP-binding protein UgpC</fullName>
    </submittedName>
</protein>
<dbReference type="Gene3D" id="3.40.50.300">
    <property type="entry name" value="P-loop containing nucleotide triphosphate hydrolases"/>
    <property type="match status" value="1"/>
</dbReference>
<evidence type="ECO:0000256" key="6">
    <source>
        <dbReference type="ARBA" id="ARBA00022597"/>
    </source>
</evidence>
<dbReference type="GO" id="GO:0015794">
    <property type="term" value="P:glycerol-3-phosphate transmembrane transport"/>
    <property type="evidence" value="ECO:0007669"/>
    <property type="project" value="TreeGrafter"/>
</dbReference>
<sequence>MAAIEISKVSKIYSGDARAVDNVDIHIEDGEFIVLVGPSGCGKSTLLRMVAGLEAITEGEVKIGGKIVNRKDPAERDIAMVFQNYALYPHMTVYNNLAYGLKNRGTPKAEIAARVKEAARMLELEPYLERKPRALSGGQRQRVAMGRAIVRKPAAFLFDEPLSNLDAKLRVSMRGEIKHLQKRLGTTSIYVTHDQLEAMTLADRLVVLNAGRIEQIGTPLDVYHKPASTFVANFIGSPAMNLVSGERNGDRLAIGYNVLTMTRDLPVSGALTVGIRAEDLQVAEDPAAHTITAKLDYVEELGATRLAHCLIGEQSLTAALSPAIPLADEMRFSIDPAKLHFYDRETGKRIHSRSATVTA</sequence>
<keyword evidence="5" id="KW-0997">Cell inner membrane</keyword>
<dbReference type="AlphaFoldDB" id="A0A7T7HKL5"/>
<dbReference type="EMBL" id="CP066786">
    <property type="protein sequence ID" value="QQM30926.1"/>
    <property type="molecule type" value="Genomic_DNA"/>
</dbReference>
<keyword evidence="6" id="KW-0762">Sugar transport</keyword>
<evidence type="ECO:0000259" key="11">
    <source>
        <dbReference type="PROSITE" id="PS50893"/>
    </source>
</evidence>
<dbReference type="PANTHER" id="PTHR43875">
    <property type="entry name" value="MALTODEXTRIN IMPORT ATP-BINDING PROTEIN MSMX"/>
    <property type="match status" value="1"/>
</dbReference>
<keyword evidence="7" id="KW-0547">Nucleotide-binding</keyword>
<evidence type="ECO:0000256" key="3">
    <source>
        <dbReference type="ARBA" id="ARBA00022448"/>
    </source>
</evidence>
<dbReference type="Gene3D" id="2.40.50.100">
    <property type="match status" value="1"/>
</dbReference>
<dbReference type="InterPro" id="IPR003593">
    <property type="entry name" value="AAA+_ATPase"/>
</dbReference>
<proteinExistence type="inferred from homology"/>
<reference evidence="12 13" key="1">
    <citation type="submission" date="2020-12" db="EMBL/GenBank/DDBJ databases">
        <authorList>
            <person name="Zheng R.K."/>
            <person name="Sun C.M."/>
        </authorList>
    </citation>
    <scope>NUCLEOTIDE SEQUENCE [LARGE SCALE GENOMIC DNA]</scope>
    <source>
        <strain evidence="12 13">ZRK001</strain>
    </source>
</reference>
<dbReference type="GO" id="GO:0005524">
    <property type="term" value="F:ATP binding"/>
    <property type="evidence" value="ECO:0007669"/>
    <property type="project" value="UniProtKB-KW"/>
</dbReference>
<dbReference type="GO" id="GO:0008643">
    <property type="term" value="P:carbohydrate transport"/>
    <property type="evidence" value="ECO:0007669"/>
    <property type="project" value="InterPro"/>
</dbReference>
<dbReference type="PROSITE" id="PS50893">
    <property type="entry name" value="ABC_TRANSPORTER_2"/>
    <property type="match status" value="1"/>
</dbReference>
<dbReference type="Gene3D" id="2.40.50.140">
    <property type="entry name" value="Nucleic acid-binding proteins"/>
    <property type="match status" value="1"/>
</dbReference>
<dbReference type="PROSITE" id="PS00211">
    <property type="entry name" value="ABC_TRANSPORTER_1"/>
    <property type="match status" value="1"/>
</dbReference>
<dbReference type="GO" id="GO:0016887">
    <property type="term" value="F:ATP hydrolysis activity"/>
    <property type="evidence" value="ECO:0007669"/>
    <property type="project" value="InterPro"/>
</dbReference>
<comment type="similarity">
    <text evidence="2">Belongs to the ABC transporter superfamily.</text>
</comment>
<gene>
    <name evidence="12" type="primary">ugpC</name>
    <name evidence="12" type="ORF">JET14_01680</name>
</gene>
<feature type="domain" description="ABC transporter" evidence="11">
    <location>
        <begin position="4"/>
        <end position="235"/>
    </location>
</feature>
<dbReference type="InterPro" id="IPR008995">
    <property type="entry name" value="Mo/tungstate-bd_C_term_dom"/>
</dbReference>
<evidence type="ECO:0000256" key="7">
    <source>
        <dbReference type="ARBA" id="ARBA00022741"/>
    </source>
</evidence>
<keyword evidence="4" id="KW-1003">Cell membrane</keyword>
<keyword evidence="8 12" id="KW-0067">ATP-binding</keyword>